<evidence type="ECO:0000256" key="5">
    <source>
        <dbReference type="ARBA" id="ARBA00022723"/>
    </source>
</evidence>
<evidence type="ECO:0000256" key="9">
    <source>
        <dbReference type="ARBA" id="ARBA00023027"/>
    </source>
</evidence>
<feature type="compositionally biased region" description="Low complexity" evidence="13">
    <location>
        <begin position="99"/>
        <end position="109"/>
    </location>
</feature>
<evidence type="ECO:0000256" key="13">
    <source>
        <dbReference type="SAM" id="MobiDB-lite"/>
    </source>
</evidence>
<dbReference type="PROSITE" id="PS51085">
    <property type="entry name" value="2FE2S_FER_2"/>
    <property type="match status" value="1"/>
</dbReference>
<dbReference type="Pfam" id="PF13510">
    <property type="entry name" value="Fer2_4"/>
    <property type="match status" value="1"/>
</dbReference>
<dbReference type="PANTHER" id="PTHR43105:SF13">
    <property type="entry name" value="NADH-UBIQUINONE OXIDOREDUCTASE 75 KDA SUBUNIT, MITOCHONDRIAL"/>
    <property type="match status" value="1"/>
</dbReference>
<evidence type="ECO:0000256" key="11">
    <source>
        <dbReference type="ARBA" id="ARBA00049551"/>
    </source>
</evidence>
<dbReference type="OrthoDB" id="10249365at2759"/>
<organism evidence="18">
    <name type="scientific">Drosophila grimshawi</name>
    <name type="common">Hawaiian fruit fly</name>
    <name type="synonym">Idiomyia grimshawi</name>
    <dbReference type="NCBI Taxonomy" id="7222"/>
    <lineage>
        <taxon>Eukaryota</taxon>
        <taxon>Metazoa</taxon>
        <taxon>Ecdysozoa</taxon>
        <taxon>Arthropoda</taxon>
        <taxon>Hexapoda</taxon>
        <taxon>Insecta</taxon>
        <taxon>Pterygota</taxon>
        <taxon>Neoptera</taxon>
        <taxon>Endopterygota</taxon>
        <taxon>Diptera</taxon>
        <taxon>Brachycera</taxon>
        <taxon>Muscomorpha</taxon>
        <taxon>Ephydroidea</taxon>
        <taxon>Drosophilidae</taxon>
        <taxon>Drosophila</taxon>
        <taxon>Hawaiian Drosophila</taxon>
    </lineage>
</organism>
<dbReference type="HOGENOM" id="CLU_000422_11_2_1"/>
<dbReference type="Pfam" id="PF00384">
    <property type="entry name" value="Molybdopterin"/>
    <property type="match status" value="1"/>
</dbReference>
<gene>
    <name evidence="17" type="primary">Dgri\GH11968</name>
    <name evidence="17" type="ORF">Dgri_GH11968</name>
</gene>
<keyword evidence="9" id="KW-0520">NAD</keyword>
<protein>
    <recommendedName>
        <fullName evidence="3">NADH-ubiquinone oxidoreductase 75 kDa subunit, mitochondrial</fullName>
    </recommendedName>
</protein>
<dbReference type="InParanoid" id="B4JKY3"/>
<sequence length="879" mass="95877">MAPRLIFRRQAAAPVFDGKLWRHVCSWSSSSGSNGSSSNNKNKNSRYKCDNVEEEQQQQNNEKLRCKPDKSNARRGATDDSRQTTADSQQTPTKDAHRAASLPANANADADAEAEVEVDDDSDAKRYQARLNLKSFRARKHIENMIRAPLVKALGALGSPTHQIASRAVRTSAILAQTPAKAPEKIEVFVDDIPVMVLPGTTVLQAAAEIGVEIPRFCYHERLAVAGNCRMCLVEVEKSPKPVAACAMPVMKGWRIKTNSDLTRKAREGVMEFLLMNHPLDCPICDQGGECDLQDQAMAFGSDRSRFTDINYTGKRAVEDKDIGPLVKTVMTRCIHCTRCVRFASEIAGVDDLGTTGRGNDMQIGTYVEKLFLTELSGNVIDLCPVGALTNKPYSFVARPWEIRKVDSIDVLDAVGSNIVVSTRTNEVLRILPRENEDVNEEWLADKSRFACDGLKRQRLVAPMVRMPNGELQAVEWEGALIAVAKALQKANGQIAGVAGQLADVEAMVALKDLVNRLGAEHLVTEQDFIKGSGIDVRSSYLLNSTIAGLEEADAVLLVGTNPRYEAPLVNTRLRKAYVHNELQIASIGPNIDLSYEHQNLGADPNIIKDVCSGRHAFSKVLEGAKKPAIIIGIDLLERADGAAIHATIAEYCQKLKKPNWNAFNVLHNSASQVGAFDVGYQPGVQGALQAQPKVLFLLNADAGKLTRDQLPKDCFVVYIGSHGDNGASIADAVLPGAAYTEKQAIYVNTEGRSQQTHPGVSPPGMAREDWKIIRALSEVVGKPLPYDTLDELRSRLTDIAPHLTRFGQLQQTDTGVAAQATPTKSISSTPIDVKQKELRDYFMTDAISRASPTMAKCISAVNKQQRLDEATKQSAAAI</sequence>
<feature type="compositionally biased region" description="Acidic residues" evidence="13">
    <location>
        <begin position="110"/>
        <end position="121"/>
    </location>
</feature>
<evidence type="ECO:0000256" key="3">
    <source>
        <dbReference type="ARBA" id="ARBA00013888"/>
    </source>
</evidence>
<dbReference type="SMART" id="SM00929">
    <property type="entry name" value="NADH-G_4Fe-4S_3"/>
    <property type="match status" value="1"/>
</dbReference>
<keyword evidence="18" id="KW-1185">Reference proteome</keyword>
<dbReference type="eggNOG" id="KOG2282">
    <property type="taxonomic scope" value="Eukaryota"/>
</dbReference>
<feature type="domain" description="4Fe-4S His(Cys)3-ligated-type" evidence="16">
    <location>
        <begin position="262"/>
        <end position="301"/>
    </location>
</feature>
<dbReference type="InterPro" id="IPR006656">
    <property type="entry name" value="Mopterin_OxRdtase"/>
</dbReference>
<evidence type="ECO:0000256" key="10">
    <source>
        <dbReference type="ARBA" id="ARBA00034078"/>
    </source>
</evidence>
<dbReference type="GO" id="GO:0008137">
    <property type="term" value="F:NADH dehydrogenase (ubiquinone) activity"/>
    <property type="evidence" value="ECO:0007669"/>
    <property type="project" value="UniProtKB-EC"/>
</dbReference>
<dbReference type="CDD" id="cd00207">
    <property type="entry name" value="fer2"/>
    <property type="match status" value="1"/>
</dbReference>
<dbReference type="InterPro" id="IPR001041">
    <property type="entry name" value="2Fe-2S_ferredoxin-type"/>
</dbReference>
<evidence type="ECO:0000259" key="15">
    <source>
        <dbReference type="PROSITE" id="PS51669"/>
    </source>
</evidence>
<dbReference type="SUPFAM" id="SSF54862">
    <property type="entry name" value="4Fe-4S ferredoxins"/>
    <property type="match status" value="1"/>
</dbReference>
<evidence type="ECO:0000313" key="17">
    <source>
        <dbReference type="EMBL" id="EDW00236.1"/>
    </source>
</evidence>
<keyword evidence="5" id="KW-0479">Metal-binding</keyword>
<dbReference type="AlphaFoldDB" id="B4JKY3"/>
<comment type="similarity">
    <text evidence="2 12">Belongs to the complex I 75 kDa subunit family.</text>
</comment>
<evidence type="ECO:0000256" key="6">
    <source>
        <dbReference type="ARBA" id="ARBA00022967"/>
    </source>
</evidence>
<dbReference type="InterPro" id="IPR036010">
    <property type="entry name" value="2Fe-2S_ferredoxin-like_sf"/>
</dbReference>
<dbReference type="GO" id="GO:0005743">
    <property type="term" value="C:mitochondrial inner membrane"/>
    <property type="evidence" value="ECO:0007669"/>
    <property type="project" value="UniProtKB-ARBA"/>
</dbReference>
<evidence type="ECO:0000256" key="2">
    <source>
        <dbReference type="ARBA" id="ARBA00005404"/>
    </source>
</evidence>
<dbReference type="SUPFAM" id="SSF53706">
    <property type="entry name" value="Formate dehydrogenase/DMSO reductase, domains 1-3"/>
    <property type="match status" value="1"/>
</dbReference>
<dbReference type="NCBIfam" id="TIGR01973">
    <property type="entry name" value="NuoG"/>
    <property type="match status" value="1"/>
</dbReference>
<dbReference type="GO" id="GO:0016651">
    <property type="term" value="F:oxidoreductase activity, acting on NAD(P)H"/>
    <property type="evidence" value="ECO:0007669"/>
    <property type="project" value="InterPro"/>
</dbReference>
<dbReference type="PROSITE" id="PS00642">
    <property type="entry name" value="COMPLEX1_75K_2"/>
    <property type="match status" value="1"/>
</dbReference>
<feature type="compositionally biased region" description="Basic and acidic residues" evidence="13">
    <location>
        <begin position="62"/>
        <end position="82"/>
    </location>
</feature>
<dbReference type="CDD" id="cd02773">
    <property type="entry name" value="MopB_Res-Cmplx1_Nad11"/>
    <property type="match status" value="1"/>
</dbReference>
<dbReference type="FunFam" id="3.30.70.20:FF:000002">
    <property type="entry name" value="NADH-ubiquinone oxidoreductase 75 kDa subunit"/>
    <property type="match status" value="1"/>
</dbReference>
<feature type="domain" description="4Fe-4S Mo/W bis-MGD-type" evidence="15">
    <location>
        <begin position="403"/>
        <end position="459"/>
    </location>
</feature>
<feature type="compositionally biased region" description="Low complexity" evidence="13">
    <location>
        <begin position="28"/>
        <end position="42"/>
    </location>
</feature>
<dbReference type="InterPro" id="IPR006963">
    <property type="entry name" value="Mopterin_OxRdtase_4Fe-4S_dom"/>
</dbReference>
<reference evidence="17 18" key="1">
    <citation type="journal article" date="2007" name="Nature">
        <title>Evolution of genes and genomes on the Drosophila phylogeny.</title>
        <authorList>
            <consortium name="Drosophila 12 Genomes Consortium"/>
            <person name="Clark A.G."/>
            <person name="Eisen M.B."/>
            <person name="Smith D.R."/>
            <person name="Bergman C.M."/>
            <person name="Oliver B."/>
            <person name="Markow T.A."/>
            <person name="Kaufman T.C."/>
            <person name="Kellis M."/>
            <person name="Gelbart W."/>
            <person name="Iyer V.N."/>
            <person name="Pollard D.A."/>
            <person name="Sackton T.B."/>
            <person name="Larracuente A.M."/>
            <person name="Singh N.D."/>
            <person name="Abad J.P."/>
            <person name="Abt D.N."/>
            <person name="Adryan B."/>
            <person name="Aguade M."/>
            <person name="Akashi H."/>
            <person name="Anderson W.W."/>
            <person name="Aquadro C.F."/>
            <person name="Ardell D.H."/>
            <person name="Arguello R."/>
            <person name="Artieri C.G."/>
            <person name="Barbash D.A."/>
            <person name="Barker D."/>
            <person name="Barsanti P."/>
            <person name="Batterham P."/>
            <person name="Batzoglou S."/>
            <person name="Begun D."/>
            <person name="Bhutkar A."/>
            <person name="Blanco E."/>
            <person name="Bosak S.A."/>
            <person name="Bradley R.K."/>
            <person name="Brand A.D."/>
            <person name="Brent M.R."/>
            <person name="Brooks A.N."/>
            <person name="Brown R.H."/>
            <person name="Butlin R.K."/>
            <person name="Caggese C."/>
            <person name="Calvi B.R."/>
            <person name="Bernardo de Carvalho A."/>
            <person name="Caspi A."/>
            <person name="Castrezana S."/>
            <person name="Celniker S.E."/>
            <person name="Chang J.L."/>
            <person name="Chapple C."/>
            <person name="Chatterji S."/>
            <person name="Chinwalla A."/>
            <person name="Civetta A."/>
            <person name="Clifton S.W."/>
            <person name="Comeron J.M."/>
            <person name="Costello J.C."/>
            <person name="Coyne J.A."/>
            <person name="Daub J."/>
            <person name="David R.G."/>
            <person name="Delcher A.L."/>
            <person name="Delehaunty K."/>
            <person name="Do C.B."/>
            <person name="Ebling H."/>
            <person name="Edwards K."/>
            <person name="Eickbush T."/>
            <person name="Evans J.D."/>
            <person name="Filipski A."/>
            <person name="Findeiss S."/>
            <person name="Freyhult E."/>
            <person name="Fulton L."/>
            <person name="Fulton R."/>
            <person name="Garcia A.C."/>
            <person name="Gardiner A."/>
            <person name="Garfield D.A."/>
            <person name="Garvin B.E."/>
            <person name="Gibson G."/>
            <person name="Gilbert D."/>
            <person name="Gnerre S."/>
            <person name="Godfrey J."/>
            <person name="Good R."/>
            <person name="Gotea V."/>
            <person name="Gravely B."/>
            <person name="Greenberg A.J."/>
            <person name="Griffiths-Jones S."/>
            <person name="Gross S."/>
            <person name="Guigo R."/>
            <person name="Gustafson E.A."/>
            <person name="Haerty W."/>
            <person name="Hahn M.W."/>
            <person name="Halligan D.L."/>
            <person name="Halpern A.L."/>
            <person name="Halter G.M."/>
            <person name="Han M.V."/>
            <person name="Heger A."/>
            <person name="Hillier L."/>
            <person name="Hinrichs A.S."/>
            <person name="Holmes I."/>
            <person name="Hoskins R.A."/>
            <person name="Hubisz M.J."/>
            <person name="Hultmark D."/>
            <person name="Huntley M.A."/>
            <person name="Jaffe D.B."/>
            <person name="Jagadeeshan S."/>
            <person name="Jeck W.R."/>
            <person name="Johnson J."/>
            <person name="Jones C.D."/>
            <person name="Jordan W.C."/>
            <person name="Karpen G.H."/>
            <person name="Kataoka E."/>
            <person name="Keightley P.D."/>
            <person name="Kheradpour P."/>
            <person name="Kirkness E.F."/>
            <person name="Koerich L.B."/>
            <person name="Kristiansen K."/>
            <person name="Kudrna D."/>
            <person name="Kulathinal R.J."/>
            <person name="Kumar S."/>
            <person name="Kwok R."/>
            <person name="Lander E."/>
            <person name="Langley C.H."/>
            <person name="Lapoint R."/>
            <person name="Lazzaro B.P."/>
            <person name="Lee S.J."/>
            <person name="Levesque L."/>
            <person name="Li R."/>
            <person name="Lin C.F."/>
            <person name="Lin M.F."/>
            <person name="Lindblad-Toh K."/>
            <person name="Llopart A."/>
            <person name="Long M."/>
            <person name="Low L."/>
            <person name="Lozovsky E."/>
            <person name="Lu J."/>
            <person name="Luo M."/>
            <person name="Machado C.A."/>
            <person name="Makalowski W."/>
            <person name="Marzo M."/>
            <person name="Matsuda M."/>
            <person name="Matzkin L."/>
            <person name="McAllister B."/>
            <person name="McBride C.S."/>
            <person name="McKernan B."/>
            <person name="McKernan K."/>
            <person name="Mendez-Lago M."/>
            <person name="Minx P."/>
            <person name="Mollenhauer M.U."/>
            <person name="Montooth K."/>
            <person name="Mount S.M."/>
            <person name="Mu X."/>
            <person name="Myers E."/>
            <person name="Negre B."/>
            <person name="Newfeld S."/>
            <person name="Nielsen R."/>
            <person name="Noor M.A."/>
            <person name="O'Grady P."/>
            <person name="Pachter L."/>
            <person name="Papaceit M."/>
            <person name="Parisi M.J."/>
            <person name="Parisi M."/>
            <person name="Parts L."/>
            <person name="Pedersen J.S."/>
            <person name="Pesole G."/>
            <person name="Phillippy A.M."/>
            <person name="Ponting C.P."/>
            <person name="Pop M."/>
            <person name="Porcelli D."/>
            <person name="Powell J.R."/>
            <person name="Prohaska S."/>
            <person name="Pruitt K."/>
            <person name="Puig M."/>
            <person name="Quesneville H."/>
            <person name="Ram K.R."/>
            <person name="Rand D."/>
            <person name="Rasmussen M.D."/>
            <person name="Reed L.K."/>
            <person name="Reenan R."/>
            <person name="Reily A."/>
            <person name="Remington K.A."/>
            <person name="Rieger T.T."/>
            <person name="Ritchie M.G."/>
            <person name="Robin C."/>
            <person name="Rogers Y.H."/>
            <person name="Rohde C."/>
            <person name="Rozas J."/>
            <person name="Rubenfield M.J."/>
            <person name="Ruiz A."/>
            <person name="Russo S."/>
            <person name="Salzberg S.L."/>
            <person name="Sanchez-Gracia A."/>
            <person name="Saranga D.J."/>
            <person name="Sato H."/>
            <person name="Schaeffer S.W."/>
            <person name="Schatz M.C."/>
            <person name="Schlenke T."/>
            <person name="Schwartz R."/>
            <person name="Segarra C."/>
            <person name="Singh R.S."/>
            <person name="Sirot L."/>
            <person name="Sirota M."/>
            <person name="Sisneros N.B."/>
            <person name="Smith C.D."/>
            <person name="Smith T.F."/>
            <person name="Spieth J."/>
            <person name="Stage D.E."/>
            <person name="Stark A."/>
            <person name="Stephan W."/>
            <person name="Strausberg R.L."/>
            <person name="Strempel S."/>
            <person name="Sturgill D."/>
            <person name="Sutton G."/>
            <person name="Sutton G.G."/>
            <person name="Tao W."/>
            <person name="Teichmann S."/>
            <person name="Tobari Y.N."/>
            <person name="Tomimura Y."/>
            <person name="Tsolas J.M."/>
            <person name="Valente V.L."/>
            <person name="Venter E."/>
            <person name="Venter J.C."/>
            <person name="Vicario S."/>
            <person name="Vieira F.G."/>
            <person name="Vilella A.J."/>
            <person name="Villasante A."/>
            <person name="Walenz B."/>
            <person name="Wang J."/>
            <person name="Wasserman M."/>
            <person name="Watts T."/>
            <person name="Wilson D."/>
            <person name="Wilson R.K."/>
            <person name="Wing R.A."/>
            <person name="Wolfner M.F."/>
            <person name="Wong A."/>
            <person name="Wong G.K."/>
            <person name="Wu C.I."/>
            <person name="Wu G."/>
            <person name="Yamamoto D."/>
            <person name="Yang H.P."/>
            <person name="Yang S.P."/>
            <person name="Yorke J.A."/>
            <person name="Yoshida K."/>
            <person name="Zdobnov E."/>
            <person name="Zhang P."/>
            <person name="Zhang Y."/>
            <person name="Zimin A.V."/>
            <person name="Baldwin J."/>
            <person name="Abdouelleil A."/>
            <person name="Abdulkadir J."/>
            <person name="Abebe A."/>
            <person name="Abera B."/>
            <person name="Abreu J."/>
            <person name="Acer S.C."/>
            <person name="Aftuck L."/>
            <person name="Alexander A."/>
            <person name="An P."/>
            <person name="Anderson E."/>
            <person name="Anderson S."/>
            <person name="Arachi H."/>
            <person name="Azer M."/>
            <person name="Bachantsang P."/>
            <person name="Barry A."/>
            <person name="Bayul T."/>
            <person name="Berlin A."/>
            <person name="Bessette D."/>
            <person name="Bloom T."/>
            <person name="Blye J."/>
            <person name="Boguslavskiy L."/>
            <person name="Bonnet C."/>
            <person name="Boukhgalter B."/>
            <person name="Bourzgui I."/>
            <person name="Brown A."/>
            <person name="Cahill P."/>
            <person name="Channer S."/>
            <person name="Cheshatsang Y."/>
            <person name="Chuda L."/>
            <person name="Citroen M."/>
            <person name="Collymore A."/>
            <person name="Cooke P."/>
            <person name="Costello M."/>
            <person name="D'Aco K."/>
            <person name="Daza R."/>
            <person name="De Haan G."/>
            <person name="DeGray S."/>
            <person name="DeMaso C."/>
            <person name="Dhargay N."/>
            <person name="Dooley K."/>
            <person name="Dooley E."/>
            <person name="Doricent M."/>
            <person name="Dorje P."/>
            <person name="Dorjee K."/>
            <person name="Dupes A."/>
            <person name="Elong R."/>
            <person name="Falk J."/>
            <person name="Farina A."/>
            <person name="Faro S."/>
            <person name="Ferguson D."/>
            <person name="Fisher S."/>
            <person name="Foley C.D."/>
            <person name="Franke A."/>
            <person name="Friedrich D."/>
            <person name="Gadbois L."/>
            <person name="Gearin G."/>
            <person name="Gearin C.R."/>
            <person name="Giannoukos G."/>
            <person name="Goode T."/>
            <person name="Graham J."/>
            <person name="Grandbois E."/>
            <person name="Grewal S."/>
            <person name="Gyaltsen K."/>
            <person name="Hafez N."/>
            <person name="Hagos B."/>
            <person name="Hall J."/>
            <person name="Henson C."/>
            <person name="Hollinger A."/>
            <person name="Honan T."/>
            <person name="Huard M.D."/>
            <person name="Hughes L."/>
            <person name="Hurhula B."/>
            <person name="Husby M.E."/>
            <person name="Kamat A."/>
            <person name="Kanga B."/>
            <person name="Kashin S."/>
            <person name="Khazanovich D."/>
            <person name="Kisner P."/>
            <person name="Lance K."/>
            <person name="Lara M."/>
            <person name="Lee W."/>
            <person name="Lennon N."/>
            <person name="Letendre F."/>
            <person name="LeVine R."/>
            <person name="Lipovsky A."/>
            <person name="Liu X."/>
            <person name="Liu J."/>
            <person name="Liu S."/>
            <person name="Lokyitsang T."/>
            <person name="Lokyitsang Y."/>
            <person name="Lubonja R."/>
            <person name="Lui A."/>
            <person name="MacDonald P."/>
            <person name="Magnisalis V."/>
            <person name="Maru K."/>
            <person name="Matthews C."/>
            <person name="McCusker W."/>
            <person name="McDonough S."/>
            <person name="Mehta T."/>
            <person name="Meldrim J."/>
            <person name="Meneus L."/>
            <person name="Mihai O."/>
            <person name="Mihalev A."/>
            <person name="Mihova T."/>
            <person name="Mittelman R."/>
            <person name="Mlenga V."/>
            <person name="Montmayeur A."/>
            <person name="Mulrain L."/>
            <person name="Navidi A."/>
            <person name="Naylor J."/>
            <person name="Negash T."/>
            <person name="Nguyen T."/>
            <person name="Nguyen N."/>
            <person name="Nicol R."/>
            <person name="Norbu C."/>
            <person name="Norbu N."/>
            <person name="Novod N."/>
            <person name="O'Neill B."/>
            <person name="Osman S."/>
            <person name="Markiewicz E."/>
            <person name="Oyono O.L."/>
            <person name="Patti C."/>
            <person name="Phunkhang P."/>
            <person name="Pierre F."/>
            <person name="Priest M."/>
            <person name="Raghuraman S."/>
            <person name="Rege F."/>
            <person name="Reyes R."/>
            <person name="Rise C."/>
            <person name="Rogov P."/>
            <person name="Ross K."/>
            <person name="Ryan E."/>
            <person name="Settipalli S."/>
            <person name="Shea T."/>
            <person name="Sherpa N."/>
            <person name="Shi L."/>
            <person name="Shih D."/>
            <person name="Sparrow T."/>
            <person name="Spaulding J."/>
            <person name="Stalker J."/>
            <person name="Stange-Thomann N."/>
            <person name="Stavropoulos S."/>
            <person name="Stone C."/>
            <person name="Strader C."/>
            <person name="Tesfaye S."/>
            <person name="Thomson T."/>
            <person name="Thoulutsang Y."/>
            <person name="Thoulutsang D."/>
            <person name="Topham K."/>
            <person name="Topping I."/>
            <person name="Tsamla T."/>
            <person name="Vassiliev H."/>
            <person name="Vo A."/>
            <person name="Wangchuk T."/>
            <person name="Wangdi T."/>
            <person name="Weiand M."/>
            <person name="Wilkinson J."/>
            <person name="Wilson A."/>
            <person name="Yadav S."/>
            <person name="Young G."/>
            <person name="Yu Q."/>
            <person name="Zembek L."/>
            <person name="Zhong D."/>
            <person name="Zimmer A."/>
            <person name="Zwirko Z."/>
            <person name="Jaffe D.B."/>
            <person name="Alvarez P."/>
            <person name="Brockman W."/>
            <person name="Butler J."/>
            <person name="Chin C."/>
            <person name="Gnerre S."/>
            <person name="Grabherr M."/>
            <person name="Kleber M."/>
            <person name="Mauceli E."/>
            <person name="MacCallum I."/>
        </authorList>
    </citation>
    <scope>NUCLEOTIDE SEQUENCE [LARGE SCALE GENOMIC DNA]</scope>
    <source>
        <strain evidence="18">Tucson 15287-2541.00</strain>
    </source>
</reference>
<dbReference type="InterPro" id="IPR019574">
    <property type="entry name" value="NADH_UbQ_OxRdtase_Gsu_4Fe4S-bd"/>
</dbReference>
<proteinExistence type="inferred from homology"/>
<dbReference type="OMA" id="GKPLNCE"/>
<evidence type="ECO:0000256" key="12">
    <source>
        <dbReference type="RuleBase" id="RU004523"/>
    </source>
</evidence>
<accession>B4JKY3</accession>
<dbReference type="GO" id="GO:0051539">
    <property type="term" value="F:4 iron, 4 sulfur cluster binding"/>
    <property type="evidence" value="ECO:0007669"/>
    <property type="project" value="UniProtKB-KW"/>
</dbReference>
<dbReference type="PROSITE" id="PS51669">
    <property type="entry name" value="4FE4S_MOW_BIS_MGD"/>
    <property type="match status" value="1"/>
</dbReference>
<dbReference type="STRING" id="7222.B4JKY3"/>
<dbReference type="InterPro" id="IPR015405">
    <property type="entry name" value="NDUFS1-like_C"/>
</dbReference>
<feature type="compositionally biased region" description="Polar residues" evidence="13">
    <location>
        <begin position="83"/>
        <end position="93"/>
    </location>
</feature>
<comment type="catalytic activity">
    <reaction evidence="11">
        <text>a ubiquinone + NADH + 5 H(+)(in) = a ubiquinol + NAD(+) + 4 H(+)(out)</text>
        <dbReference type="Rhea" id="RHEA:29091"/>
        <dbReference type="Rhea" id="RHEA-COMP:9565"/>
        <dbReference type="Rhea" id="RHEA-COMP:9566"/>
        <dbReference type="ChEBI" id="CHEBI:15378"/>
        <dbReference type="ChEBI" id="CHEBI:16389"/>
        <dbReference type="ChEBI" id="CHEBI:17976"/>
        <dbReference type="ChEBI" id="CHEBI:57540"/>
        <dbReference type="ChEBI" id="CHEBI:57945"/>
        <dbReference type="EC" id="7.1.1.2"/>
    </reaction>
</comment>
<evidence type="ECO:0000313" key="18">
    <source>
        <dbReference type="Proteomes" id="UP000001070"/>
    </source>
</evidence>
<keyword evidence="8" id="KW-0411">Iron-sulfur</keyword>
<dbReference type="PROSITE" id="PS00643">
    <property type="entry name" value="COMPLEX1_75K_3"/>
    <property type="match status" value="1"/>
</dbReference>
<dbReference type="Gene3D" id="3.40.50.740">
    <property type="match status" value="1"/>
</dbReference>
<name>B4JKY3_DROGR</name>
<keyword evidence="7" id="KW-0408">Iron</keyword>
<dbReference type="FunFam" id="3.30.200.210:FF:000002">
    <property type="entry name" value="NADH-ubiquinone oxidoreductase 75 kDa subunit"/>
    <property type="match status" value="1"/>
</dbReference>
<feature type="region of interest" description="Disordered" evidence="13">
    <location>
        <begin position="27"/>
        <end position="121"/>
    </location>
</feature>
<dbReference type="Gene3D" id="3.30.70.20">
    <property type="match status" value="1"/>
</dbReference>
<comment type="cofactor">
    <cofactor evidence="10">
        <name>[2Fe-2S] cluster</name>
        <dbReference type="ChEBI" id="CHEBI:190135"/>
    </cofactor>
</comment>
<dbReference type="Pfam" id="PF09326">
    <property type="entry name" value="NADH_dhqG_C"/>
    <property type="match status" value="1"/>
</dbReference>
<dbReference type="Pfam" id="PF10588">
    <property type="entry name" value="NADH-G_4Fe-4S_3"/>
    <property type="match status" value="1"/>
</dbReference>
<evidence type="ECO:0000256" key="4">
    <source>
        <dbReference type="ARBA" id="ARBA00022485"/>
    </source>
</evidence>
<keyword evidence="4" id="KW-0004">4Fe-4S</keyword>
<dbReference type="Pfam" id="PF22151">
    <property type="entry name" value="Fer4_NDSU1"/>
    <property type="match status" value="1"/>
</dbReference>
<dbReference type="EMBL" id="CH916370">
    <property type="protein sequence ID" value="EDW00236.1"/>
    <property type="molecule type" value="Genomic_DNA"/>
</dbReference>
<dbReference type="Pfam" id="PF22117">
    <property type="entry name" value="Fer4_Nqo3"/>
    <property type="match status" value="1"/>
</dbReference>
<dbReference type="FunCoup" id="B4JKY3">
    <property type="interactions" value="1226"/>
</dbReference>
<dbReference type="InterPro" id="IPR054351">
    <property type="entry name" value="NADH_UbQ_OxRdtase_ferredoxin"/>
</dbReference>
<evidence type="ECO:0000259" key="14">
    <source>
        <dbReference type="PROSITE" id="PS51085"/>
    </source>
</evidence>
<dbReference type="FunFam" id="3.10.20.740:FF:000001">
    <property type="entry name" value="NADH-quinone oxidoreductase subunit G"/>
    <property type="match status" value="1"/>
</dbReference>
<dbReference type="InterPro" id="IPR010228">
    <property type="entry name" value="NADH_UbQ_OxRdtase_Gsu"/>
</dbReference>
<dbReference type="InterPro" id="IPR050123">
    <property type="entry name" value="Prok_molybdopt-oxidoreductase"/>
</dbReference>
<keyword evidence="6" id="KW-1278">Translocase</keyword>
<dbReference type="PANTHER" id="PTHR43105">
    <property type="entry name" value="RESPIRATORY NITRATE REDUCTASE"/>
    <property type="match status" value="1"/>
</dbReference>
<dbReference type="GO" id="GO:0046872">
    <property type="term" value="F:metal ion binding"/>
    <property type="evidence" value="ECO:0007669"/>
    <property type="project" value="UniProtKB-KW"/>
</dbReference>
<evidence type="ECO:0000256" key="8">
    <source>
        <dbReference type="ARBA" id="ARBA00023014"/>
    </source>
</evidence>
<dbReference type="InterPro" id="IPR000283">
    <property type="entry name" value="NADH_UbQ_OxRdtase_75kDa_su_CS"/>
</dbReference>
<evidence type="ECO:0000259" key="16">
    <source>
        <dbReference type="PROSITE" id="PS51839"/>
    </source>
</evidence>
<dbReference type="GO" id="GO:0042773">
    <property type="term" value="P:ATP synthesis coupled electron transport"/>
    <property type="evidence" value="ECO:0007669"/>
    <property type="project" value="InterPro"/>
</dbReference>
<dbReference type="Proteomes" id="UP000001070">
    <property type="component" value="Unassembled WGS sequence"/>
</dbReference>
<dbReference type="PROSITE" id="PS51839">
    <property type="entry name" value="4FE4S_HC3"/>
    <property type="match status" value="1"/>
</dbReference>
<dbReference type="GO" id="GO:0045271">
    <property type="term" value="C:respiratory chain complex I"/>
    <property type="evidence" value="ECO:0007669"/>
    <property type="project" value="EnsemblMetazoa"/>
</dbReference>
<dbReference type="SUPFAM" id="SSF54292">
    <property type="entry name" value="2Fe-2S ferredoxin-like"/>
    <property type="match status" value="1"/>
</dbReference>
<evidence type="ECO:0000256" key="1">
    <source>
        <dbReference type="ARBA" id="ARBA00001966"/>
    </source>
</evidence>
<evidence type="ECO:0000256" key="7">
    <source>
        <dbReference type="ARBA" id="ARBA00023004"/>
    </source>
</evidence>
<dbReference type="Gene3D" id="3.30.200.210">
    <property type="match status" value="1"/>
</dbReference>
<dbReference type="PROSITE" id="PS00641">
    <property type="entry name" value="COMPLEX1_75K_1"/>
    <property type="match status" value="1"/>
</dbReference>
<dbReference type="PhylomeDB" id="B4JKY3"/>
<feature type="domain" description="2Fe-2S ferredoxin-type" evidence="14">
    <location>
        <begin position="184"/>
        <end position="262"/>
    </location>
</feature>
<dbReference type="FunFam" id="3.40.50.740:FF:000021">
    <property type="entry name" value="NADH:ubiquinone oxidoreductase core subunit S1"/>
    <property type="match status" value="1"/>
</dbReference>
<dbReference type="Gene3D" id="3.10.20.740">
    <property type="match status" value="1"/>
</dbReference>
<comment type="cofactor">
    <cofactor evidence="1">
        <name>[4Fe-4S] cluster</name>
        <dbReference type="ChEBI" id="CHEBI:49883"/>
    </cofactor>
</comment>